<proteinExistence type="predicted"/>
<dbReference type="Pfam" id="PF03016">
    <property type="entry name" value="Exostosin_GT47"/>
    <property type="match status" value="1"/>
</dbReference>
<reference evidence="3" key="1">
    <citation type="submission" date="2016-10" db="EMBL/GenBank/DDBJ databases">
        <authorList>
            <person name="Benchimol M."/>
            <person name="Almeida L.G."/>
            <person name="Vasconcelos A.T."/>
            <person name="Perreira-Neves A."/>
            <person name="Rosa I.A."/>
            <person name="Tasca T."/>
            <person name="Bogo M.R."/>
            <person name="de Souza W."/>
        </authorList>
    </citation>
    <scope>NUCLEOTIDE SEQUENCE [LARGE SCALE GENOMIC DNA]</scope>
    <source>
        <strain evidence="3">K</strain>
    </source>
</reference>
<dbReference type="OrthoDB" id="1924787at2759"/>
<protein>
    <recommendedName>
        <fullName evidence="2">Exostosin GT47 domain-containing protein</fullName>
    </recommendedName>
</protein>
<keyword evidence="4" id="KW-1185">Reference proteome</keyword>
<keyword evidence="1" id="KW-1133">Transmembrane helix</keyword>
<dbReference type="InterPro" id="IPR040911">
    <property type="entry name" value="Exostosin_GT47"/>
</dbReference>
<keyword evidence="1" id="KW-0472">Membrane</keyword>
<dbReference type="AlphaFoldDB" id="A0A1J4J961"/>
<feature type="domain" description="Exostosin GT47" evidence="2">
    <location>
        <begin position="116"/>
        <end position="226"/>
    </location>
</feature>
<evidence type="ECO:0000313" key="4">
    <source>
        <dbReference type="Proteomes" id="UP000179807"/>
    </source>
</evidence>
<sequence>MNLLKHPVSINFFRLINVFIGIQQIISSFRLFDTNDQITTVFIFCTQSYEYNICMGNSSDYGIYFIGLIFLMTSFIIQRKTTKLIHDSTLYEKFKFINPAHFGLTEHAIFLTHRLPPIKIFVYNVTAPDYNHHMRLIRAYIGNLNNPKGREICSSSMMFDYFITEIITNSSLNEKDGDKADIFLDDMILSLYYNHGPSYTKYAIDPIKDKYPYFNRSQGIDHILLQNTFACHLTPFRPKDEKEFPGMTSMGD</sequence>
<gene>
    <name evidence="3" type="ORF">TRFO_39859</name>
</gene>
<dbReference type="VEuPathDB" id="TrichDB:TRFO_39859"/>
<name>A0A1J4J961_9EUKA</name>
<feature type="transmembrane region" description="Helical" evidence="1">
    <location>
        <begin position="61"/>
        <end position="77"/>
    </location>
</feature>
<organism evidence="3 4">
    <name type="scientific">Tritrichomonas foetus</name>
    <dbReference type="NCBI Taxonomy" id="1144522"/>
    <lineage>
        <taxon>Eukaryota</taxon>
        <taxon>Metamonada</taxon>
        <taxon>Parabasalia</taxon>
        <taxon>Tritrichomonadida</taxon>
        <taxon>Tritrichomonadidae</taxon>
        <taxon>Tritrichomonas</taxon>
    </lineage>
</organism>
<evidence type="ECO:0000256" key="1">
    <source>
        <dbReference type="SAM" id="Phobius"/>
    </source>
</evidence>
<dbReference type="Proteomes" id="UP000179807">
    <property type="component" value="Unassembled WGS sequence"/>
</dbReference>
<keyword evidence="1" id="KW-0812">Transmembrane</keyword>
<dbReference type="GeneID" id="94847579"/>
<comment type="caution">
    <text evidence="3">The sequence shown here is derived from an EMBL/GenBank/DDBJ whole genome shotgun (WGS) entry which is preliminary data.</text>
</comment>
<dbReference type="RefSeq" id="XP_068347086.1">
    <property type="nucleotide sequence ID" value="XM_068512875.1"/>
</dbReference>
<evidence type="ECO:0000313" key="3">
    <source>
        <dbReference type="EMBL" id="OHS93949.1"/>
    </source>
</evidence>
<feature type="transmembrane region" description="Helical" evidence="1">
    <location>
        <begin position="12"/>
        <end position="32"/>
    </location>
</feature>
<evidence type="ECO:0000259" key="2">
    <source>
        <dbReference type="Pfam" id="PF03016"/>
    </source>
</evidence>
<accession>A0A1J4J961</accession>
<dbReference type="EMBL" id="MLAK01001361">
    <property type="protein sequence ID" value="OHS93949.1"/>
    <property type="molecule type" value="Genomic_DNA"/>
</dbReference>